<evidence type="ECO:0000313" key="3">
    <source>
        <dbReference type="Proteomes" id="UP001234343"/>
    </source>
</evidence>
<proteinExistence type="predicted"/>
<sequence>MITSKNICPVKLNCLQSKLILFDKYTLTIVSSYMRPSILIMLFLSLLVVSCAATHNAANNGVNREIVEPVVPQKPKRPGGQQRDINTPPPSGIFGGGDDLAAANQYTSNPRFQWPPPRPSAYTLIPISELSLENETKTLGGLDKTLRILLERGQYFDIGYYSIPQQPDGFVMVTRLEKISEDGEPFPPSERWAVRVNEGRQFSIADYLSSLFKAENGYYRVIVFIISAHDFPGWSNDATIAEQAELWISQGNPAIDNRAANTALTDNHKVYALIYEFEKGCENCERTEGTNISQLIPGRLQSRQHLLKARIWNVK</sequence>
<name>A0ABT7SW62_9ALTE</name>
<dbReference type="RefSeq" id="WP_289364708.1">
    <property type="nucleotide sequence ID" value="NZ_JAUCBP010000007.1"/>
</dbReference>
<protein>
    <submittedName>
        <fullName evidence="2">Uncharacterized protein</fullName>
    </submittedName>
</protein>
<feature type="region of interest" description="Disordered" evidence="1">
    <location>
        <begin position="72"/>
        <end position="99"/>
    </location>
</feature>
<dbReference type="EMBL" id="JAUCBP010000007">
    <property type="protein sequence ID" value="MDM7860409.1"/>
    <property type="molecule type" value="Genomic_DNA"/>
</dbReference>
<comment type="caution">
    <text evidence="2">The sequence shown here is derived from an EMBL/GenBank/DDBJ whole genome shotgun (WGS) entry which is preliminary data.</text>
</comment>
<evidence type="ECO:0000313" key="2">
    <source>
        <dbReference type="EMBL" id="MDM7860409.1"/>
    </source>
</evidence>
<reference evidence="2 3" key="1">
    <citation type="submission" date="2023-06" db="EMBL/GenBank/DDBJ databases">
        <title>Alteromonas sp. ASW11-36 isolated from intertidal sand.</title>
        <authorList>
            <person name="Li Y."/>
        </authorList>
    </citation>
    <scope>NUCLEOTIDE SEQUENCE [LARGE SCALE GENOMIC DNA]</scope>
    <source>
        <strain evidence="2 3">ASW11-36</strain>
    </source>
</reference>
<accession>A0ABT7SW62</accession>
<keyword evidence="3" id="KW-1185">Reference proteome</keyword>
<gene>
    <name evidence="2" type="ORF">QTP81_07360</name>
</gene>
<organism evidence="2 3">
    <name type="scientific">Alteromonas arenosi</name>
    <dbReference type="NCBI Taxonomy" id="3055817"/>
    <lineage>
        <taxon>Bacteria</taxon>
        <taxon>Pseudomonadati</taxon>
        <taxon>Pseudomonadota</taxon>
        <taxon>Gammaproteobacteria</taxon>
        <taxon>Alteromonadales</taxon>
        <taxon>Alteromonadaceae</taxon>
        <taxon>Alteromonas/Salinimonas group</taxon>
        <taxon>Alteromonas</taxon>
    </lineage>
</organism>
<evidence type="ECO:0000256" key="1">
    <source>
        <dbReference type="SAM" id="MobiDB-lite"/>
    </source>
</evidence>
<dbReference type="Proteomes" id="UP001234343">
    <property type="component" value="Unassembled WGS sequence"/>
</dbReference>